<keyword evidence="2" id="KW-1185">Reference proteome</keyword>
<feature type="non-terminal residue" evidence="1">
    <location>
        <position position="1"/>
    </location>
</feature>
<reference evidence="1 2" key="1">
    <citation type="submission" date="2019-11" db="EMBL/GenBank/DDBJ databases">
        <authorList>
            <person name="Yang C."/>
            <person name="Li F."/>
        </authorList>
    </citation>
    <scope>NUCLEOTIDE SEQUENCE [LARGE SCALE GENOMIC DNA]</scope>
    <source>
        <strain evidence="1">KB4526</strain>
        <tissue evidence="1">Muscle</tissue>
    </source>
</reference>
<gene>
    <name evidence="1" type="primary">Pol_544</name>
    <name evidence="1" type="ORF">FOF47_R07515</name>
</gene>
<comment type="caution">
    <text evidence="1">The sequence shown here is derived from an EMBL/GenBank/DDBJ whole genome shotgun (WGS) entry which is preliminary data.</text>
</comment>
<protein>
    <submittedName>
        <fullName evidence="1">LORF2 protein</fullName>
    </submittedName>
</protein>
<evidence type="ECO:0000313" key="2">
    <source>
        <dbReference type="Proteomes" id="UP000475037"/>
    </source>
</evidence>
<organism evidence="1 2">
    <name type="scientific">Crocuta crocuta</name>
    <name type="common">Spotted hyena</name>
    <dbReference type="NCBI Taxonomy" id="9678"/>
    <lineage>
        <taxon>Eukaryota</taxon>
        <taxon>Metazoa</taxon>
        <taxon>Chordata</taxon>
        <taxon>Craniata</taxon>
        <taxon>Vertebrata</taxon>
        <taxon>Euteleostomi</taxon>
        <taxon>Mammalia</taxon>
        <taxon>Eutheria</taxon>
        <taxon>Laurasiatheria</taxon>
        <taxon>Carnivora</taxon>
        <taxon>Feliformia</taxon>
        <taxon>Hyaenidae</taxon>
        <taxon>Crocuta</taxon>
    </lineage>
</organism>
<accession>A0A6G1AC03</accession>
<dbReference type="AlphaFoldDB" id="A0A6G1AC03"/>
<feature type="non-terminal residue" evidence="1">
    <location>
        <position position="135"/>
    </location>
</feature>
<evidence type="ECO:0000313" key="1">
    <source>
        <dbReference type="EMBL" id="KAF0873349.1"/>
    </source>
</evidence>
<dbReference type="Proteomes" id="UP000475037">
    <property type="component" value="Unassembled WGS sequence"/>
</dbReference>
<dbReference type="EMBL" id="VOAJ01005846">
    <property type="protein sequence ID" value="KAF0873349.1"/>
    <property type="molecule type" value="Genomic_DNA"/>
</dbReference>
<sequence>TIRKYHFMLTRMTVIKNNNKCWPECEEIGVLRYCRWKYEMICLLWKMVWQFLKKLKLPYDPVIPLLGTPSSTPRCPKRTGNLRSHTDLCMNIHSSIIIIARKWKTAQGPSADAWINNVVYPSMKYYSTIKRNEAP</sequence>
<name>A0A6G1AC03_CROCR</name>
<proteinExistence type="predicted"/>